<accession>A0AAW4YF05</accession>
<dbReference type="Pfam" id="PF10145">
    <property type="entry name" value="PhageMin_Tail"/>
    <property type="match status" value="1"/>
</dbReference>
<gene>
    <name evidence="2" type="ORF">LB359_19730</name>
</gene>
<evidence type="ECO:0000313" key="3">
    <source>
        <dbReference type="Proteomes" id="UP001200271"/>
    </source>
</evidence>
<sequence>TESFLKFSHITGSEGVQAVQLITRAMGDAGIEADEYQSVLDMVAKAAQASGISVDTLADSITKYGAPMRAMGFEMK</sequence>
<organism evidence="2 3">
    <name type="scientific">Staphylococcus aureus</name>
    <dbReference type="NCBI Taxonomy" id="1280"/>
    <lineage>
        <taxon>Bacteria</taxon>
        <taxon>Bacillati</taxon>
        <taxon>Bacillota</taxon>
        <taxon>Bacilli</taxon>
        <taxon>Bacillales</taxon>
        <taxon>Staphylococcaceae</taxon>
        <taxon>Staphylococcus</taxon>
    </lineage>
</organism>
<reference evidence="2" key="1">
    <citation type="journal article" date="2021" name="Front Med (Lausanne)">
        <title>The Prevalence and Determinants of Fusidic Acid Resistance Among Methicillin-Resistant Staphylococcus aureus Clinical Isolates in China.</title>
        <authorList>
            <person name="Zhao H."/>
            <person name="Wang X."/>
            <person name="Wang B."/>
            <person name="Xu Y."/>
            <person name="Rao L."/>
            <person name="Wan B."/>
            <person name="Guo Y."/>
            <person name="Wu X."/>
            <person name="Yu J."/>
            <person name="Chen L."/>
            <person name="Li M."/>
            <person name="Yu F."/>
        </authorList>
    </citation>
    <scope>NUCLEOTIDE SEQUENCE</scope>
    <source>
        <strain evidence="2">NC-4</strain>
    </source>
</reference>
<evidence type="ECO:0000259" key="1">
    <source>
        <dbReference type="Pfam" id="PF10145"/>
    </source>
</evidence>
<feature type="domain" description="Phage tail tape measure protein" evidence="1">
    <location>
        <begin position="1"/>
        <end position="76"/>
    </location>
</feature>
<comment type="caution">
    <text evidence="2">The sequence shown here is derived from an EMBL/GenBank/DDBJ whole genome shotgun (WGS) entry which is preliminary data.</text>
</comment>
<dbReference type="InterPro" id="IPR010090">
    <property type="entry name" value="Phage_tape_meas"/>
</dbReference>
<name>A0AAW4YF05_STAAU</name>
<evidence type="ECO:0000313" key="2">
    <source>
        <dbReference type="EMBL" id="MCE3364450.1"/>
    </source>
</evidence>
<reference evidence="2" key="2">
    <citation type="submission" date="2023-08" db="EMBL/GenBank/DDBJ databases">
        <authorList>
            <person name="Zhao H."/>
            <person name="Wang X."/>
        </authorList>
    </citation>
    <scope>NUCLEOTIDE SEQUENCE</scope>
    <source>
        <strain evidence="2">NC-4</strain>
    </source>
</reference>
<proteinExistence type="predicted"/>
<dbReference type="EMBL" id="JAIUEN010000852">
    <property type="protein sequence ID" value="MCE3364450.1"/>
    <property type="molecule type" value="Genomic_DNA"/>
</dbReference>
<feature type="non-terminal residue" evidence="2">
    <location>
        <position position="76"/>
    </location>
</feature>
<dbReference type="AlphaFoldDB" id="A0AAW4YF05"/>
<dbReference type="Proteomes" id="UP001200271">
    <property type="component" value="Unassembled WGS sequence"/>
</dbReference>
<protein>
    <submittedName>
        <fullName evidence="2">Phage tail tape measure protein</fullName>
    </submittedName>
</protein>
<feature type="non-terminal residue" evidence="2">
    <location>
        <position position="1"/>
    </location>
</feature>